<dbReference type="Proteomes" id="UP000003527">
    <property type="component" value="Unassembled WGS sequence"/>
</dbReference>
<sequence length="1264" mass="147233">MTFSEYKGNLIDWIYFFPAEGGLERDARVLLLSDKETEEMFASRLKRRVKRLSLRLEEGQYDYILIPNLTKRLLTLFQDSLEFLLSSLMEKYLVPGGEIVLGIHNEKSMESLATEYLEKELAYTSLSELQGIEKVLLTKYEKGEGRVYFPLPSLDYPIHFYTKDRLPKEGEERKSIIALSEEGVFPAFAPCFLYRFRKDTAGIRGMKDIHSKRVDYIKYNSSRKPEYAIKTEILTEKKGEKFVLKEGITKEANAHIESLPEKRKLMEAFFAERNVSVLEEMQFHRAYESSDALSYIAYPFVKGKSISEILGELISDGKAPVKEITEALVLLLGREEWIQPANYDLLFENVLMVQDKAVLIDCEWVFPEGVERSFLEYRILHYWYESYKHKLRYRDEESFFRLFSVGKPELLATEKKEREFQEEVHGESEESNIWAYRSQRFSPENFRKQKEVIEEKEQIIAHLQEDIKDKDVALKKEREVLRLTQVHVGNLEKVISTHERDIAQLQTEKAYFEKHQSLYSRIRRKVSSAFNRRFPEDSRRRLILHYIAQTFLHPIRTMLLYLLPDGRNRILGHFKIGKAYKEGGKVRFKKMEQPKVSIIIPCYNQIHYTYRCLQSILAHTSQEETPYEVIIADDVSTDATRDLRLFSENLVIARNKENMGFLKNCNQAAEVARGEYIFFLNNDTEVTEGWLSSLLELMERRPDAGMVGSKLVYPDGRLQEAGGIIWSDASGWNYGRLQNPDDPEYNYVKEVDYISGAAILIRTSLWKEIGGFDELFAPAYCEDSDLAFSVRKHGFKVLYQPRSKVIHYEGISNGTDVEGSGLKRYQKVNQEKFKEKWKEELKKQSVNTGNPNPFRARERGQGRRYVLFVDHYVPTFDKDAGSKTTYQYLKMLTDKGVIVKFLGDNFLHEEPYTSALEELGIEVLYGTKMQGDIWNWMERNKDMIDVAYLNRPHIATKYIDFIKENTPWKIIFYGHDLHFLRLQREYELEQRPELLEEIQYFKNMEFSVMSKAEMNYYPSSLEVEEIHKIDDSIPVKAITAYVFDKPAAVEKIGEEREGILFVGGFAHPPNEDAVLWFSREILPFMKRQLPELKFRIVGSHVTDKVKELEKIEGVEVLGFVSDERLHELYQESRLVIVPLRYGAGVKGKVVEALHEGAAVLTTSCGAEGIPHAKEVMVVEDDPRKFADEAVLLYRNLPRIREYSKKATEYIAEYFSPDAVFKGIKDDFGVSDFPSVDRRTAMLERRVADMKAGRNIHEHELIEDN</sequence>
<dbReference type="PANTHER" id="PTHR43179">
    <property type="entry name" value="RHAMNOSYLTRANSFERASE WBBL"/>
    <property type="match status" value="1"/>
</dbReference>
<name>G9WWT8_9FIRM</name>
<accession>G9WWT8</accession>
<dbReference type="Gene3D" id="3.40.50.2000">
    <property type="entry name" value="Glycogen Phosphorylase B"/>
    <property type="match status" value="1"/>
</dbReference>
<dbReference type="InterPro" id="IPR029044">
    <property type="entry name" value="Nucleotide-diphossugar_trans"/>
</dbReference>
<dbReference type="HOGENOM" id="CLU_007225_0_0_9"/>
<feature type="coiled-coil region" evidence="1">
    <location>
        <begin position="446"/>
        <end position="508"/>
    </location>
</feature>
<comment type="caution">
    <text evidence="3">The sequence shown here is derived from an EMBL/GenBank/DDBJ whole genome shotgun (WGS) entry which is preliminary data.</text>
</comment>
<dbReference type="PATRIC" id="fig|796944.3.peg.2288"/>
<reference evidence="3 4" key="1">
    <citation type="submission" date="2011-08" db="EMBL/GenBank/DDBJ databases">
        <title>The Genome Sequence of Oribacterium sp. ACB7.</title>
        <authorList>
            <consortium name="The Broad Institute Genome Sequencing Platform"/>
            <person name="Earl A."/>
            <person name="Ward D."/>
            <person name="Feldgarden M."/>
            <person name="Gevers D."/>
            <person name="Sizova M."/>
            <person name="Hazen A."/>
            <person name="Epstein S."/>
            <person name="Young S.K."/>
            <person name="Zeng Q."/>
            <person name="Gargeya S."/>
            <person name="Fitzgerald M."/>
            <person name="Haas B."/>
            <person name="Abouelleil A."/>
            <person name="Alvarado L."/>
            <person name="Arachchi H.M."/>
            <person name="Berlin A."/>
            <person name="Brown A."/>
            <person name="Chapman S.B."/>
            <person name="Chen Z."/>
            <person name="Dunbar C."/>
            <person name="Freedman E."/>
            <person name="Gearin G."/>
            <person name="Gellesch M."/>
            <person name="Goldberg J."/>
            <person name="Griggs A."/>
            <person name="Gujja S."/>
            <person name="Heiman D."/>
            <person name="Howarth C."/>
            <person name="Larson L."/>
            <person name="Lui A."/>
            <person name="MacDonald P.J.P."/>
            <person name="Montmayeur A."/>
            <person name="Murphy C."/>
            <person name="Neiman D."/>
            <person name="Pearson M."/>
            <person name="Priest M."/>
            <person name="Roberts A."/>
            <person name="Saif S."/>
            <person name="Shea T."/>
            <person name="Shenoy N."/>
            <person name="Sisk P."/>
            <person name="Stolte C."/>
            <person name="Sykes S."/>
            <person name="Wortman J."/>
            <person name="Nusbaum C."/>
            <person name="Birren B."/>
        </authorList>
    </citation>
    <scope>NUCLEOTIDE SEQUENCE [LARGE SCALE GENOMIC DNA]</scope>
    <source>
        <strain evidence="3 4">ACB7</strain>
    </source>
</reference>
<keyword evidence="1" id="KW-0175">Coiled coil</keyword>
<protein>
    <recommendedName>
        <fullName evidence="2">Glycosyltransferase 2-like domain-containing protein</fullName>
    </recommendedName>
</protein>
<evidence type="ECO:0000259" key="2">
    <source>
        <dbReference type="Pfam" id="PF00535"/>
    </source>
</evidence>
<keyword evidence="4" id="KW-1185">Reference proteome</keyword>
<feature type="domain" description="Glycosyltransferase 2-like" evidence="2">
    <location>
        <begin position="597"/>
        <end position="765"/>
    </location>
</feature>
<dbReference type="SUPFAM" id="SSF53448">
    <property type="entry name" value="Nucleotide-diphospho-sugar transferases"/>
    <property type="match status" value="1"/>
</dbReference>
<dbReference type="Pfam" id="PF13692">
    <property type="entry name" value="Glyco_trans_1_4"/>
    <property type="match status" value="1"/>
</dbReference>
<proteinExistence type="predicted"/>
<dbReference type="InterPro" id="IPR001173">
    <property type="entry name" value="Glyco_trans_2-like"/>
</dbReference>
<gene>
    <name evidence="3" type="ORF">HMPREF9624_01532</name>
</gene>
<dbReference type="PANTHER" id="PTHR43179:SF7">
    <property type="entry name" value="RHAMNOSYLTRANSFERASE WBBL"/>
    <property type="match status" value="1"/>
</dbReference>
<dbReference type="CDD" id="cd03801">
    <property type="entry name" value="GT4_PimA-like"/>
    <property type="match status" value="1"/>
</dbReference>
<evidence type="ECO:0000313" key="4">
    <source>
        <dbReference type="Proteomes" id="UP000003527"/>
    </source>
</evidence>
<dbReference type="SUPFAM" id="SSF53756">
    <property type="entry name" value="UDP-Glycosyltransferase/glycogen phosphorylase"/>
    <property type="match status" value="1"/>
</dbReference>
<evidence type="ECO:0000313" key="3">
    <source>
        <dbReference type="EMBL" id="EHL09491.1"/>
    </source>
</evidence>
<organism evidence="3 4">
    <name type="scientific">Oribacterium asaccharolyticum ACB7</name>
    <dbReference type="NCBI Taxonomy" id="796944"/>
    <lineage>
        <taxon>Bacteria</taxon>
        <taxon>Bacillati</taxon>
        <taxon>Bacillota</taxon>
        <taxon>Clostridia</taxon>
        <taxon>Lachnospirales</taxon>
        <taxon>Lachnospiraceae</taxon>
        <taxon>Oribacterium</taxon>
    </lineage>
</organism>
<dbReference type="Pfam" id="PF00535">
    <property type="entry name" value="Glycos_transf_2"/>
    <property type="match status" value="1"/>
</dbReference>
<dbReference type="RefSeq" id="WP_009537292.1">
    <property type="nucleotide sequence ID" value="NZ_JH414505.1"/>
</dbReference>
<dbReference type="CDD" id="cd04186">
    <property type="entry name" value="GT_2_like_c"/>
    <property type="match status" value="1"/>
</dbReference>
<evidence type="ECO:0000256" key="1">
    <source>
        <dbReference type="SAM" id="Coils"/>
    </source>
</evidence>
<dbReference type="EMBL" id="AFZD01000021">
    <property type="protein sequence ID" value="EHL09491.1"/>
    <property type="molecule type" value="Genomic_DNA"/>
</dbReference>
<dbReference type="Gene3D" id="3.90.550.10">
    <property type="entry name" value="Spore Coat Polysaccharide Biosynthesis Protein SpsA, Chain A"/>
    <property type="match status" value="1"/>
</dbReference>
<dbReference type="AlphaFoldDB" id="G9WWT8"/>